<gene>
    <name evidence="1" type="ORF">SZ63_08005</name>
</gene>
<proteinExistence type="predicted"/>
<evidence type="ECO:0000313" key="1">
    <source>
        <dbReference type="EMBL" id="KLK87932.1"/>
    </source>
</evidence>
<keyword evidence="2" id="KW-1185">Reference proteome</keyword>
<dbReference type="EMBL" id="JXOJ01000003">
    <property type="protein sequence ID" value="KLK87932.1"/>
    <property type="molecule type" value="Genomic_DNA"/>
</dbReference>
<comment type="caution">
    <text evidence="1">The sequence shown here is derived from an EMBL/GenBank/DDBJ whole genome shotgun (WGS) entry which is preliminary data.</text>
</comment>
<protein>
    <submittedName>
        <fullName evidence="1">Uncharacterized protein</fullName>
    </submittedName>
</protein>
<accession>A0A0H1R5H5</accession>
<reference evidence="1 2" key="1">
    <citation type="journal article" date="2015" name="Int. J. Syst. Evol. Microbiol.">
        <title>Methanoculleus sediminis sp. nov., a methanogen from sediments near a submarine mud volcano.</title>
        <authorList>
            <person name="Chen S.C."/>
            <person name="Chen M.F."/>
            <person name="Lai M.C."/>
            <person name="Weng C.Y."/>
            <person name="Wu S.Y."/>
            <person name="Lin S."/>
            <person name="Yang T.F."/>
            <person name="Chen P.C."/>
        </authorList>
    </citation>
    <scope>NUCLEOTIDE SEQUENCE [LARGE SCALE GENOMIC DNA]</scope>
    <source>
        <strain evidence="1 2">S3Fa</strain>
    </source>
</reference>
<dbReference type="PATRIC" id="fig|1550566.3.peg.1745"/>
<sequence length="60" mass="7153">MRCESRLYGIAVDEVDFSPEEIFEEEFEIHIRVKRAPPFLELDEDIDIALFMLVAPRIWL</sequence>
<evidence type="ECO:0000313" key="2">
    <source>
        <dbReference type="Proteomes" id="UP000035301"/>
    </source>
</evidence>
<organism evidence="1 2">
    <name type="scientific">Methanoculleus sediminis</name>
    <dbReference type="NCBI Taxonomy" id="1550566"/>
    <lineage>
        <taxon>Archaea</taxon>
        <taxon>Methanobacteriati</taxon>
        <taxon>Methanobacteriota</taxon>
        <taxon>Stenosarchaea group</taxon>
        <taxon>Methanomicrobia</taxon>
        <taxon>Methanomicrobiales</taxon>
        <taxon>Methanomicrobiaceae</taxon>
        <taxon>Methanoculleus</taxon>
    </lineage>
</organism>
<name>A0A0H1R5H5_9EURY</name>
<dbReference type="AlphaFoldDB" id="A0A0H1R5H5"/>
<dbReference type="Proteomes" id="UP000035301">
    <property type="component" value="Unassembled WGS sequence"/>
</dbReference>